<accession>A0A497E3N3</accession>
<dbReference type="EMBL" id="QMPZ01000059">
    <property type="protein sequence ID" value="RLE09164.1"/>
    <property type="molecule type" value="Genomic_DNA"/>
</dbReference>
<proteinExistence type="predicted"/>
<evidence type="ECO:0000313" key="4">
    <source>
        <dbReference type="Proteomes" id="UP000279422"/>
    </source>
</evidence>
<feature type="domain" description="Gfo/Idh/MocA-like oxidoreductase N-terminal" evidence="1">
    <location>
        <begin position="45"/>
        <end position="160"/>
    </location>
</feature>
<dbReference type="GO" id="GO:0000166">
    <property type="term" value="F:nucleotide binding"/>
    <property type="evidence" value="ECO:0007669"/>
    <property type="project" value="InterPro"/>
</dbReference>
<dbReference type="SUPFAM" id="SSF51735">
    <property type="entry name" value="NAD(P)-binding Rossmann-fold domains"/>
    <property type="match status" value="1"/>
</dbReference>
<gene>
    <name evidence="3" type="ORF">DRJ00_04890</name>
</gene>
<organism evidence="3 4">
    <name type="scientific">Aerophobetes bacterium</name>
    <dbReference type="NCBI Taxonomy" id="2030807"/>
    <lineage>
        <taxon>Bacteria</taxon>
        <taxon>Candidatus Aerophobota</taxon>
    </lineage>
</organism>
<dbReference type="Proteomes" id="UP000279422">
    <property type="component" value="Unassembled WGS sequence"/>
</dbReference>
<dbReference type="InterPro" id="IPR055170">
    <property type="entry name" value="GFO_IDH_MocA-like_dom"/>
</dbReference>
<dbReference type="PANTHER" id="PTHR43249">
    <property type="entry name" value="UDP-N-ACETYL-2-AMINO-2-DEOXY-D-GLUCURONATE OXIDASE"/>
    <property type="match status" value="1"/>
</dbReference>
<dbReference type="PANTHER" id="PTHR43249:SF1">
    <property type="entry name" value="D-GLUCOSIDE 3-DEHYDROGENASE"/>
    <property type="match status" value="1"/>
</dbReference>
<dbReference type="Pfam" id="PF22725">
    <property type="entry name" value="GFO_IDH_MocA_C3"/>
    <property type="match status" value="1"/>
</dbReference>
<dbReference type="Pfam" id="PF01408">
    <property type="entry name" value="GFO_IDH_MocA"/>
    <property type="match status" value="1"/>
</dbReference>
<evidence type="ECO:0000259" key="2">
    <source>
        <dbReference type="Pfam" id="PF22725"/>
    </source>
</evidence>
<sequence>MATNARPKMILSACLLSKYLLKYRLKCPRKITTSPAKEERMPKLGYGIIGCGRIFPFHARAVRKLPEVELVAVSDIVEERARKGAQMFGAKAWYTDYRKLLDRKDIHLVSICLPHHLHAKASIDAAMRGKHVLCEKPIAINEEEARRMIDECRRRKVKLAIISQNRYNDASQKLYKAFQEGRFGRLVLGCADVKNHKDQSYYDRDEWRGRWATEGGGSLTTQAYHIIDLLRWIMGPVRSVCAHMATLTHDIEVEDTATATLEFENGALGEISSTNSSPIGFSTRLEIHGENGSAIIQDNRIVYWDFPGIPEAEKVLEAHLQIGSIPNRGYGESHPRQIKEFVRDVLEDREPLINGEEALKTSRLIWAIYSSAKSGRKVYLTKGGGDA</sequence>
<dbReference type="Gene3D" id="3.30.360.10">
    <property type="entry name" value="Dihydrodipicolinate Reductase, domain 2"/>
    <property type="match status" value="1"/>
</dbReference>
<evidence type="ECO:0000313" key="3">
    <source>
        <dbReference type="EMBL" id="RLE09164.1"/>
    </source>
</evidence>
<protein>
    <submittedName>
        <fullName evidence="3">Gfo/Idh/MocA family oxidoreductase</fullName>
    </submittedName>
</protein>
<dbReference type="InterPro" id="IPR000683">
    <property type="entry name" value="Gfo/Idh/MocA-like_OxRdtase_N"/>
</dbReference>
<dbReference type="SUPFAM" id="SSF55347">
    <property type="entry name" value="Glyceraldehyde-3-phosphate dehydrogenase-like, C-terminal domain"/>
    <property type="match status" value="1"/>
</dbReference>
<dbReference type="Gene3D" id="3.40.50.720">
    <property type="entry name" value="NAD(P)-binding Rossmann-like Domain"/>
    <property type="match status" value="1"/>
</dbReference>
<dbReference type="InterPro" id="IPR036291">
    <property type="entry name" value="NAD(P)-bd_dom_sf"/>
</dbReference>
<dbReference type="AlphaFoldDB" id="A0A497E3N3"/>
<reference evidence="3 4" key="1">
    <citation type="submission" date="2018-06" db="EMBL/GenBank/DDBJ databases">
        <title>Extensive metabolic versatility and redundancy in microbially diverse, dynamic hydrothermal sediments.</title>
        <authorList>
            <person name="Dombrowski N."/>
            <person name="Teske A."/>
            <person name="Baker B.J."/>
        </authorList>
    </citation>
    <scope>NUCLEOTIDE SEQUENCE [LARGE SCALE GENOMIC DNA]</scope>
    <source>
        <strain evidence="3">B47_G16</strain>
    </source>
</reference>
<comment type="caution">
    <text evidence="3">The sequence shown here is derived from an EMBL/GenBank/DDBJ whole genome shotgun (WGS) entry which is preliminary data.</text>
</comment>
<name>A0A497E3N3_UNCAE</name>
<dbReference type="InterPro" id="IPR052515">
    <property type="entry name" value="Gfo/Idh/MocA_Oxidoreductase"/>
</dbReference>
<feature type="domain" description="GFO/IDH/MocA-like oxidoreductase" evidence="2">
    <location>
        <begin position="172"/>
        <end position="294"/>
    </location>
</feature>
<evidence type="ECO:0000259" key="1">
    <source>
        <dbReference type="Pfam" id="PF01408"/>
    </source>
</evidence>